<gene>
    <name evidence="1" type="ORF">EAH69_09210</name>
</gene>
<reference evidence="1 2" key="1">
    <citation type="submission" date="2018-10" db="EMBL/GenBank/DDBJ databases">
        <authorList>
            <person name="Chen X."/>
        </authorList>
    </citation>
    <scope>NUCLEOTIDE SEQUENCE [LARGE SCALE GENOMIC DNA]</scope>
    <source>
        <strain evidence="1 2">YIM 102668</strain>
    </source>
</reference>
<dbReference type="Proteomes" id="UP000275348">
    <property type="component" value="Unassembled WGS sequence"/>
</dbReference>
<organism evidence="1 2">
    <name type="scientific">Faecalibacter macacae</name>
    <dbReference type="NCBI Taxonomy" id="1859289"/>
    <lineage>
        <taxon>Bacteria</taxon>
        <taxon>Pseudomonadati</taxon>
        <taxon>Bacteroidota</taxon>
        <taxon>Flavobacteriia</taxon>
        <taxon>Flavobacteriales</taxon>
        <taxon>Weeksellaceae</taxon>
        <taxon>Faecalibacter</taxon>
    </lineage>
</organism>
<dbReference type="RefSeq" id="WP_121934911.1">
    <property type="nucleotide sequence ID" value="NZ_RDOJ01000012.1"/>
</dbReference>
<dbReference type="NCBIfam" id="TIGR01200">
    <property type="entry name" value="GLPGLI"/>
    <property type="match status" value="1"/>
</dbReference>
<protein>
    <submittedName>
        <fullName evidence="1">GLPGLI family protein</fullName>
    </submittedName>
</protein>
<dbReference type="AlphaFoldDB" id="A0A3L9M794"/>
<accession>A0A3L9M794</accession>
<dbReference type="InterPro" id="IPR005901">
    <property type="entry name" value="GLPGLI"/>
</dbReference>
<proteinExistence type="predicted"/>
<comment type="caution">
    <text evidence="1">The sequence shown here is derived from an EMBL/GenBank/DDBJ whole genome shotgun (WGS) entry which is preliminary data.</text>
</comment>
<evidence type="ECO:0000313" key="1">
    <source>
        <dbReference type="EMBL" id="RLZ08692.1"/>
    </source>
</evidence>
<name>A0A3L9M794_9FLAO</name>
<sequence length="194" mass="22489">MEKGIFVNFELESNGEMSSFKPEIKLNNSQNNDGLIYREIVASEANPLYKDYNKNEFYNVREFGGKTFFIKDQLTDYNWKLTKEKTTINGYNVTKATGTDDEFQNLVVWYSNDLPYRDGPYRFANLPGLIVKAEFNTADFKAIFTLKEIKILDKPISITLPTKGKIVSDKEFIDEIEELNRRYKDVNQGVDTSK</sequence>
<keyword evidence="2" id="KW-1185">Reference proteome</keyword>
<dbReference type="OrthoDB" id="1068986at2"/>
<dbReference type="EMBL" id="RDOJ01000012">
    <property type="protein sequence ID" value="RLZ08692.1"/>
    <property type="molecule type" value="Genomic_DNA"/>
</dbReference>
<evidence type="ECO:0000313" key="2">
    <source>
        <dbReference type="Proteomes" id="UP000275348"/>
    </source>
</evidence>